<dbReference type="AlphaFoldDB" id="A0AAD4JE12"/>
<feature type="repeat" description="PPR" evidence="2">
    <location>
        <begin position="677"/>
        <end position="711"/>
    </location>
</feature>
<keyword evidence="3" id="KW-0175">Coiled coil</keyword>
<dbReference type="NCBIfam" id="TIGR00756">
    <property type="entry name" value="PPR"/>
    <property type="match status" value="3"/>
</dbReference>
<dbReference type="GO" id="GO:0009451">
    <property type="term" value="P:RNA modification"/>
    <property type="evidence" value="ECO:0007669"/>
    <property type="project" value="InterPro"/>
</dbReference>
<evidence type="ECO:0000256" key="1">
    <source>
        <dbReference type="ARBA" id="ARBA00022737"/>
    </source>
</evidence>
<dbReference type="Pfam" id="PF03357">
    <property type="entry name" value="Snf7"/>
    <property type="match status" value="1"/>
</dbReference>
<dbReference type="Gene3D" id="6.10.140.1230">
    <property type="match status" value="1"/>
</dbReference>
<feature type="coiled-coil region" evidence="3">
    <location>
        <begin position="299"/>
        <end position="386"/>
    </location>
</feature>
<evidence type="ECO:0000256" key="2">
    <source>
        <dbReference type="PROSITE-ProRule" id="PRU00708"/>
    </source>
</evidence>
<dbReference type="InterPro" id="IPR011990">
    <property type="entry name" value="TPR-like_helical_dom_sf"/>
</dbReference>
<dbReference type="Pfam" id="PF01535">
    <property type="entry name" value="PPR"/>
    <property type="match status" value="5"/>
</dbReference>
<dbReference type="Gene3D" id="1.25.40.10">
    <property type="entry name" value="Tetratricopeptide repeat domain"/>
    <property type="match status" value="4"/>
</dbReference>
<feature type="repeat" description="PPR" evidence="2">
    <location>
        <begin position="542"/>
        <end position="576"/>
    </location>
</feature>
<evidence type="ECO:0000313" key="4">
    <source>
        <dbReference type="EMBL" id="KAH6832070.1"/>
    </source>
</evidence>
<name>A0AAD4JE12_PERFH</name>
<dbReference type="GO" id="GO:0003723">
    <property type="term" value="F:RNA binding"/>
    <property type="evidence" value="ECO:0007669"/>
    <property type="project" value="InterPro"/>
</dbReference>
<dbReference type="EMBL" id="SDAM02000078">
    <property type="protein sequence ID" value="KAH6832070.1"/>
    <property type="molecule type" value="Genomic_DNA"/>
</dbReference>
<feature type="repeat" description="PPR" evidence="2">
    <location>
        <begin position="879"/>
        <end position="913"/>
    </location>
</feature>
<protein>
    <recommendedName>
        <fullName evidence="6">Pentatricopeptide repeat-containing protein</fullName>
    </recommendedName>
</protein>
<evidence type="ECO:0000256" key="3">
    <source>
        <dbReference type="SAM" id="Coils"/>
    </source>
</evidence>
<dbReference type="Pfam" id="PF13041">
    <property type="entry name" value="PPR_2"/>
    <property type="match status" value="1"/>
</dbReference>
<reference evidence="4 5" key="1">
    <citation type="journal article" date="2021" name="Nat. Commun.">
        <title>Incipient diploidization of the medicinal plant Perilla within 10,000 years.</title>
        <authorList>
            <person name="Zhang Y."/>
            <person name="Shen Q."/>
            <person name="Leng L."/>
            <person name="Zhang D."/>
            <person name="Chen S."/>
            <person name="Shi Y."/>
            <person name="Ning Z."/>
            <person name="Chen S."/>
        </authorList>
    </citation>
    <scope>NUCLEOTIDE SEQUENCE [LARGE SCALE GENOMIC DNA]</scope>
    <source>
        <strain evidence="5">cv. PC099</strain>
    </source>
</reference>
<dbReference type="InterPro" id="IPR005024">
    <property type="entry name" value="Snf7_fam"/>
</dbReference>
<accession>A0AAD4JE12</accession>
<dbReference type="InterPro" id="IPR002885">
    <property type="entry name" value="PPR_rpt"/>
</dbReference>
<dbReference type="GO" id="GO:0007034">
    <property type="term" value="P:vacuolar transport"/>
    <property type="evidence" value="ECO:0007669"/>
    <property type="project" value="InterPro"/>
</dbReference>
<dbReference type="InterPro" id="IPR046848">
    <property type="entry name" value="E_motif"/>
</dbReference>
<dbReference type="PANTHER" id="PTHR47926:SF394">
    <property type="entry name" value="REPEAT-LIKE SUPERFAMILY PROTEIN, PUTATIVE-RELATED"/>
    <property type="match status" value="1"/>
</dbReference>
<feature type="repeat" description="PPR" evidence="2">
    <location>
        <begin position="778"/>
        <end position="812"/>
    </location>
</feature>
<dbReference type="InterPro" id="IPR046960">
    <property type="entry name" value="PPR_At4g14850-like_plant"/>
</dbReference>
<evidence type="ECO:0008006" key="6">
    <source>
        <dbReference type="Google" id="ProtNLM"/>
    </source>
</evidence>
<dbReference type="FunFam" id="1.25.40.10:FF:000090">
    <property type="entry name" value="Pentatricopeptide repeat-containing protein, chloroplastic"/>
    <property type="match status" value="1"/>
</dbReference>
<dbReference type="Pfam" id="PF20431">
    <property type="entry name" value="E_motif"/>
    <property type="match status" value="1"/>
</dbReference>
<organism evidence="4 5">
    <name type="scientific">Perilla frutescens var. hirtella</name>
    <name type="common">Perilla citriodora</name>
    <name type="synonym">Perilla setoyensis</name>
    <dbReference type="NCBI Taxonomy" id="608512"/>
    <lineage>
        <taxon>Eukaryota</taxon>
        <taxon>Viridiplantae</taxon>
        <taxon>Streptophyta</taxon>
        <taxon>Embryophyta</taxon>
        <taxon>Tracheophyta</taxon>
        <taxon>Spermatophyta</taxon>
        <taxon>Magnoliopsida</taxon>
        <taxon>eudicotyledons</taxon>
        <taxon>Gunneridae</taxon>
        <taxon>Pentapetalae</taxon>
        <taxon>asterids</taxon>
        <taxon>lamiids</taxon>
        <taxon>Lamiales</taxon>
        <taxon>Lamiaceae</taxon>
        <taxon>Nepetoideae</taxon>
        <taxon>Elsholtzieae</taxon>
        <taxon>Perilla</taxon>
    </lineage>
</organism>
<keyword evidence="5" id="KW-1185">Reference proteome</keyword>
<dbReference type="Pfam" id="PF25880">
    <property type="entry name" value="WHD_CHMP7_1st"/>
    <property type="match status" value="1"/>
</dbReference>
<gene>
    <name evidence="4" type="ORF">C2S53_016332</name>
</gene>
<comment type="caution">
    <text evidence="4">The sequence shown here is derived from an EMBL/GenBank/DDBJ whole genome shotgun (WGS) entry which is preliminary data.</text>
</comment>
<feature type="repeat" description="PPR" evidence="2">
    <location>
        <begin position="848"/>
        <end position="878"/>
    </location>
</feature>
<dbReference type="Proteomes" id="UP001190926">
    <property type="component" value="Unassembled WGS sequence"/>
</dbReference>
<proteinExistence type="predicted"/>
<keyword evidence="1" id="KW-0677">Repeat</keyword>
<dbReference type="FunFam" id="1.25.40.10:FF:000344">
    <property type="entry name" value="Pentatricopeptide repeat-containing protein"/>
    <property type="match status" value="1"/>
</dbReference>
<sequence length="1103" mass="123619">MRARFKALSGQRSDWDALYCFWRDLIIKTARHLGVFVIRPSRVTGLWFRRRPDGLSPLCLDRVLLEMHRAGDLQTTSSSSHSQSRLPHFLRRALDFLAADDRPLSLTADYYILAPLLEERTLEVVERLSQNHWNSSCVVTMEKFEGICCVGSSSKAEEALAILDYLSARGRATRLLINKPPHPHPIEGVKVCLALGAASTASTSDYTTLHLTWTADKLEKQLHLIDQRYHKSRKSALASLKDGNKKVALRYAKELKLASQSRERCSALLDQVERVLQAITDAESSKKVVEALQSSKRAMQENQISIEEVELCLEELDENIDALKRLDNALEATTAYGEIDDDDMEEEFDALQMEINSKKNQVPPKIAEETDALSNAMSNLHIEEEEETEAGLMNDAMRRLVALTLKSLVKKPNLEEGRRLHALLLTRGHGHDTDSLLDLVQVYAGSGSLQEAMLVFGKLRPSSAHSHHSIAFACNAILRAHLDSCLFSEALNLFTHLVSMLAFVPDNYTCPLVLKACRSLEEVRKVHGLIRFAELHSCFKPNVYTKCALIDMFSKCGSLDDARHVFDEMPLKERDLPSWTAMICGTVHQGQELQALRLFSMMMRVGGLHPDSALMAAILPACGRLEARQMGMALQASALKSGFHDDLFVANATIDMYCKLRDTQQAHTIFCSMPYRDDVSWRTLIAGYSHNSQYTRSLELYAEMISWGVIPSGMVVASILPALGKLNLSQEGKVMHGFILKRGFDSDVVVGSALIDMYSLCGLTGETEVLLSIWSDWDLMIWNSAISGNASVENYGMALTIFRKMWESKFIPNSITLMSILPICTKMGAHKQGLEIHCHAIRNGLDTVVSVCNSIIDMYCKCGYLRHGLKVFDKMVAKDIISYNTLISSYGFHGYAKQALVLFDEIKSLAMKPTKATFVGLLSACSHAGLVDEGQTLYRSMIVDYGIRPNTEHYSCMVDLLGRAGRINDACSFIRAMPEEPDANVLGCLLSACRLHNVVQNVDFLDVEDKFHDSGYHILISNMYASTKRWKDASRVRALIKERGLRKKPGNSWIQIGHHTHVFDARDTTHSEFEKIQEILKILLSEMKDRYLQVDLSLPLSSL</sequence>
<dbReference type="PROSITE" id="PS51375">
    <property type="entry name" value="PPR"/>
    <property type="match status" value="5"/>
</dbReference>
<evidence type="ECO:0000313" key="5">
    <source>
        <dbReference type="Proteomes" id="UP001190926"/>
    </source>
</evidence>
<dbReference type="PANTHER" id="PTHR47926">
    <property type="entry name" value="PENTATRICOPEPTIDE REPEAT-CONTAINING PROTEIN"/>
    <property type="match status" value="1"/>
</dbReference>